<dbReference type="InterPro" id="IPR001128">
    <property type="entry name" value="Cyt_P450"/>
</dbReference>
<gene>
    <name evidence="2" type="ORF">ORD21_08190</name>
</gene>
<dbReference type="Gene3D" id="1.10.630.10">
    <property type="entry name" value="Cytochrome P450"/>
    <property type="match status" value="1"/>
</dbReference>
<evidence type="ECO:0000256" key="1">
    <source>
        <dbReference type="ARBA" id="ARBA00010617"/>
    </source>
</evidence>
<protein>
    <submittedName>
        <fullName evidence="2">Cytochrome P450</fullName>
    </submittedName>
</protein>
<dbReference type="InterPro" id="IPR002397">
    <property type="entry name" value="Cyt_P450_B"/>
</dbReference>
<proteinExistence type="inferred from homology"/>
<dbReference type="InterPro" id="IPR036396">
    <property type="entry name" value="Cyt_P450_sf"/>
</dbReference>
<reference evidence="2 3" key="1">
    <citation type="submission" date="2022-11" db="EMBL/GenBank/DDBJ databases">
        <title>Deinococcus ZS9-10, Low Temperature and Draught-tolerating, UV-resistant Bacteria from Continental Antarctica.</title>
        <authorList>
            <person name="Cheng L."/>
        </authorList>
    </citation>
    <scope>NUCLEOTIDE SEQUENCE [LARGE SCALE GENOMIC DNA]</scope>
    <source>
        <strain evidence="2 3">ZS9-10</strain>
    </source>
</reference>
<dbReference type="RefSeq" id="WP_317639884.1">
    <property type="nucleotide sequence ID" value="NZ_JAPMIV010000011.1"/>
</dbReference>
<evidence type="ECO:0000313" key="2">
    <source>
        <dbReference type="EMBL" id="MDV6374567.1"/>
    </source>
</evidence>
<comment type="similarity">
    <text evidence="1">Belongs to the cytochrome P450 family.</text>
</comment>
<sequence>MTSPTMSAPATLAEELIGAYWQGAHLKDPGFLARMREANPVLHAPSRSFAVITGHAEVTAALRHPAVRTGRYGGEGDADHSDSDAVMGPMMLFHNGVDHTRLRSLMQRAFTPRVLEESREFIASLTDDLLDAASAAGEVDFVQALAYPLPVTVIVEMLGLKGSDADLFRGWTESVADLLGGINITPERREQIEADARAMRGYFHTLADDLRANPQPGLLSALAAAEDDSVADDGAGKRLSSAELLANAVLLLGAGHETTSNLLGGSVHALAANPEQRAWLAEDPAGRAPNATEELLRFLSPVRGSGRFTNAALTLGGVDLPAGIHLSVGYAAANRDPRVYTDPEMLDLSRPNAKTHLAFAGGPHYCLGATLARLESNTFLTRLMTRFPGFQVPEQPLTYRPNFALQGLERLQVRLG</sequence>
<dbReference type="CDD" id="cd20625">
    <property type="entry name" value="CYP164-like"/>
    <property type="match status" value="1"/>
</dbReference>
<dbReference type="SUPFAM" id="SSF48264">
    <property type="entry name" value="Cytochrome P450"/>
    <property type="match status" value="1"/>
</dbReference>
<comment type="caution">
    <text evidence="2">The sequence shown here is derived from an EMBL/GenBank/DDBJ whole genome shotgun (WGS) entry which is preliminary data.</text>
</comment>
<dbReference type="PRINTS" id="PR00359">
    <property type="entry name" value="BP450"/>
</dbReference>
<dbReference type="PANTHER" id="PTHR46696:SF1">
    <property type="entry name" value="CYTOCHROME P450 YJIB-RELATED"/>
    <property type="match status" value="1"/>
</dbReference>
<dbReference type="PANTHER" id="PTHR46696">
    <property type="entry name" value="P450, PUTATIVE (EUROFUNG)-RELATED"/>
    <property type="match status" value="1"/>
</dbReference>
<keyword evidence="3" id="KW-1185">Reference proteome</keyword>
<dbReference type="Pfam" id="PF00067">
    <property type="entry name" value="p450"/>
    <property type="match status" value="1"/>
</dbReference>
<name>A0ABU4DQ59_9DEIO</name>
<dbReference type="EMBL" id="JAPMIV010000011">
    <property type="protein sequence ID" value="MDV6374567.1"/>
    <property type="molecule type" value="Genomic_DNA"/>
</dbReference>
<organism evidence="2 3">
    <name type="scientific">Deinococcus arenicola</name>
    <dbReference type="NCBI Taxonomy" id="2994950"/>
    <lineage>
        <taxon>Bacteria</taxon>
        <taxon>Thermotogati</taxon>
        <taxon>Deinococcota</taxon>
        <taxon>Deinococci</taxon>
        <taxon>Deinococcales</taxon>
        <taxon>Deinococcaceae</taxon>
        <taxon>Deinococcus</taxon>
    </lineage>
</organism>
<dbReference type="Proteomes" id="UP001276150">
    <property type="component" value="Unassembled WGS sequence"/>
</dbReference>
<accession>A0ABU4DQ59</accession>
<evidence type="ECO:0000313" key="3">
    <source>
        <dbReference type="Proteomes" id="UP001276150"/>
    </source>
</evidence>